<gene>
    <name evidence="2" type="ORF">ACFQ2N_01185</name>
</gene>
<reference evidence="3" key="1">
    <citation type="journal article" date="2019" name="Int. J. Syst. Evol. Microbiol.">
        <title>The Global Catalogue of Microorganisms (GCM) 10K type strain sequencing project: providing services to taxonomists for standard genome sequencing and annotation.</title>
        <authorList>
            <consortium name="The Broad Institute Genomics Platform"/>
            <consortium name="The Broad Institute Genome Sequencing Center for Infectious Disease"/>
            <person name="Wu L."/>
            <person name="Ma J."/>
        </authorList>
    </citation>
    <scope>NUCLEOTIDE SEQUENCE [LARGE SCALE GENOMIC DNA]</scope>
    <source>
        <strain evidence="3">CCUG 55854</strain>
    </source>
</reference>
<feature type="region of interest" description="Disordered" evidence="1">
    <location>
        <begin position="107"/>
        <end position="126"/>
    </location>
</feature>
<evidence type="ECO:0000256" key="1">
    <source>
        <dbReference type="SAM" id="MobiDB-lite"/>
    </source>
</evidence>
<dbReference type="Pfam" id="PF05258">
    <property type="entry name" value="DciA"/>
    <property type="match status" value="1"/>
</dbReference>
<name>A0ABW3LSC9_9GAMM</name>
<evidence type="ECO:0000313" key="2">
    <source>
        <dbReference type="EMBL" id="MFD1040962.1"/>
    </source>
</evidence>
<organism evidence="2 3">
    <name type="scientific">Pseudoxanthomonas kaohsiungensis</name>
    <dbReference type="NCBI Taxonomy" id="283923"/>
    <lineage>
        <taxon>Bacteria</taxon>
        <taxon>Pseudomonadati</taxon>
        <taxon>Pseudomonadota</taxon>
        <taxon>Gammaproteobacteria</taxon>
        <taxon>Lysobacterales</taxon>
        <taxon>Lysobacteraceae</taxon>
        <taxon>Pseudoxanthomonas</taxon>
    </lineage>
</organism>
<feature type="compositionally biased region" description="Low complexity" evidence="1">
    <location>
        <begin position="146"/>
        <end position="164"/>
    </location>
</feature>
<dbReference type="Proteomes" id="UP001597033">
    <property type="component" value="Unassembled WGS sequence"/>
</dbReference>
<accession>A0ABW3LSC9</accession>
<dbReference type="EMBL" id="JBHTKN010000001">
    <property type="protein sequence ID" value="MFD1040962.1"/>
    <property type="molecule type" value="Genomic_DNA"/>
</dbReference>
<evidence type="ECO:0000313" key="3">
    <source>
        <dbReference type="Proteomes" id="UP001597033"/>
    </source>
</evidence>
<keyword evidence="3" id="KW-1185">Reference proteome</keyword>
<protein>
    <submittedName>
        <fullName evidence="2">DUF721 domain-containing protein</fullName>
    </submittedName>
</protein>
<dbReference type="RefSeq" id="WP_374318811.1">
    <property type="nucleotide sequence ID" value="NZ_JAYRDL010000006.1"/>
</dbReference>
<proteinExistence type="predicted"/>
<feature type="region of interest" description="Disordered" evidence="1">
    <location>
        <begin position="134"/>
        <end position="164"/>
    </location>
</feature>
<sequence>MLSGMPDLKPNARTAAVPRPAAEAALADETGATLRRALWLDALDQQLRPLLPPGLAGHCRLANVSGGQLVFVTDSPVWRARVRLAEAELLDAARSVGLNPTAVICKTTTGPLHPPRPASATPPLVSATARQAVGDALASLRESDPSDSPGSEAPAPGSSTGPAT</sequence>
<dbReference type="InterPro" id="IPR007922">
    <property type="entry name" value="DciA-like"/>
</dbReference>
<comment type="caution">
    <text evidence="2">The sequence shown here is derived from an EMBL/GenBank/DDBJ whole genome shotgun (WGS) entry which is preliminary data.</text>
</comment>
<feature type="region of interest" description="Disordered" evidence="1">
    <location>
        <begin position="1"/>
        <end position="20"/>
    </location>
</feature>